<evidence type="ECO:0000256" key="5">
    <source>
        <dbReference type="ARBA" id="ARBA00023295"/>
    </source>
</evidence>
<dbReference type="EC" id="3.2.1.51" evidence="2"/>
<proteinExistence type="inferred from homology"/>
<dbReference type="GO" id="GO:0004560">
    <property type="term" value="F:alpha-L-fucosidase activity"/>
    <property type="evidence" value="ECO:0007669"/>
    <property type="project" value="InterPro"/>
</dbReference>
<keyword evidence="4" id="KW-0378">Hydrolase</keyword>
<dbReference type="GO" id="GO:0016139">
    <property type="term" value="P:glycoside catabolic process"/>
    <property type="evidence" value="ECO:0007669"/>
    <property type="project" value="TreeGrafter"/>
</dbReference>
<organism evidence="7 8">
    <name type="scientific">Candidatus Caccalectryoclostridium excrementigallinarum</name>
    <dbReference type="NCBI Taxonomy" id="2840710"/>
    <lineage>
        <taxon>Bacteria</taxon>
        <taxon>Bacillati</taxon>
        <taxon>Bacillota</taxon>
        <taxon>Clostridia</taxon>
        <taxon>Christensenellales</taxon>
        <taxon>Christensenellaceae</taxon>
        <taxon>Christensenellaceae incertae sedis</taxon>
        <taxon>Candidatus Caccalectryoclostridium</taxon>
    </lineage>
</organism>
<reference evidence="7" key="1">
    <citation type="submission" date="2020-10" db="EMBL/GenBank/DDBJ databases">
        <authorList>
            <person name="Gilroy R."/>
        </authorList>
    </citation>
    <scope>NUCLEOTIDE SEQUENCE</scope>
    <source>
        <strain evidence="7">9366</strain>
    </source>
</reference>
<dbReference type="Gene3D" id="3.20.20.80">
    <property type="entry name" value="Glycosidases"/>
    <property type="match status" value="1"/>
</dbReference>
<feature type="domain" description="Glycoside hydrolase family 29 N-terminal" evidence="6">
    <location>
        <begin position="46"/>
        <end position="319"/>
    </location>
</feature>
<dbReference type="InterPro" id="IPR057739">
    <property type="entry name" value="Glyco_hydro_29_N"/>
</dbReference>
<evidence type="ECO:0000256" key="3">
    <source>
        <dbReference type="ARBA" id="ARBA00022729"/>
    </source>
</evidence>
<reference evidence="7" key="2">
    <citation type="journal article" date="2021" name="PeerJ">
        <title>Extensive microbial diversity within the chicken gut microbiome revealed by metagenomics and culture.</title>
        <authorList>
            <person name="Gilroy R."/>
            <person name="Ravi A."/>
            <person name="Getino M."/>
            <person name="Pursley I."/>
            <person name="Horton D.L."/>
            <person name="Alikhan N.F."/>
            <person name="Baker D."/>
            <person name="Gharbi K."/>
            <person name="Hall N."/>
            <person name="Watson M."/>
            <person name="Adriaenssens E.M."/>
            <person name="Foster-Nyarko E."/>
            <person name="Jarju S."/>
            <person name="Secka A."/>
            <person name="Antonio M."/>
            <person name="Oren A."/>
            <person name="Chaudhuri R.R."/>
            <person name="La Ragione R."/>
            <person name="Hildebrand F."/>
            <person name="Pallen M.J."/>
        </authorList>
    </citation>
    <scope>NUCLEOTIDE SEQUENCE</scope>
    <source>
        <strain evidence="7">9366</strain>
    </source>
</reference>
<protein>
    <recommendedName>
        <fullName evidence="2">alpha-L-fucosidase</fullName>
        <ecNumber evidence="2">3.2.1.51</ecNumber>
    </recommendedName>
</protein>
<accession>A0A9D1SJS0</accession>
<dbReference type="EMBL" id="DVNJ01000006">
    <property type="protein sequence ID" value="HIU62495.1"/>
    <property type="molecule type" value="Genomic_DNA"/>
</dbReference>
<keyword evidence="5" id="KW-0326">Glycosidase</keyword>
<dbReference type="PANTHER" id="PTHR10030">
    <property type="entry name" value="ALPHA-L-FUCOSIDASE"/>
    <property type="match status" value="1"/>
</dbReference>
<dbReference type="AlphaFoldDB" id="A0A9D1SJS0"/>
<dbReference type="GO" id="GO:0005764">
    <property type="term" value="C:lysosome"/>
    <property type="evidence" value="ECO:0007669"/>
    <property type="project" value="TreeGrafter"/>
</dbReference>
<evidence type="ECO:0000313" key="7">
    <source>
        <dbReference type="EMBL" id="HIU62495.1"/>
    </source>
</evidence>
<dbReference type="PANTHER" id="PTHR10030:SF37">
    <property type="entry name" value="ALPHA-L-FUCOSIDASE-RELATED"/>
    <property type="match status" value="1"/>
</dbReference>
<dbReference type="InterPro" id="IPR017853">
    <property type="entry name" value="GH"/>
</dbReference>
<dbReference type="Pfam" id="PF01120">
    <property type="entry name" value="Alpha_L_fucos"/>
    <property type="match status" value="1"/>
</dbReference>
<sequence length="336" mass="39011">MITLLPSKEPNSVQRAMMARKYGMFIHFGINTFYDTEWSNGTLDINGYKPEDIDAESWVKNAYEAGMNYVILITKHHDGFCLWDTKTTDYCVGNSPVKTDVVARVAKACEKYGVKLGLYYSLWDRHEKCYKDDKAYNDYMCAHLNELLGGRYGEICELWLDGAWDKYPKQWDIPRLYDLTHSLQENCAMAVNLTIGKSLFKLAGARFRPHRYKQGMPIRYFPSDFRLWDPFFTRADDPKLYSHGGKLYYLPFEATICIRNMRNWFWDPHYTKDRLVGAEFIAEKYRLLTQSGNTLVVNVAPNTAGRQEQEDIDCLMKAAEILGIRRDAGALLRKNV</sequence>
<comment type="similarity">
    <text evidence="1">Belongs to the glycosyl hydrolase 29 family.</text>
</comment>
<dbReference type="InterPro" id="IPR000933">
    <property type="entry name" value="Glyco_hydro_29"/>
</dbReference>
<evidence type="ECO:0000313" key="8">
    <source>
        <dbReference type="Proteomes" id="UP000824145"/>
    </source>
</evidence>
<gene>
    <name evidence="7" type="ORF">IAB07_01835</name>
</gene>
<evidence type="ECO:0000256" key="2">
    <source>
        <dbReference type="ARBA" id="ARBA00012662"/>
    </source>
</evidence>
<evidence type="ECO:0000256" key="4">
    <source>
        <dbReference type="ARBA" id="ARBA00022801"/>
    </source>
</evidence>
<dbReference type="SUPFAM" id="SSF51445">
    <property type="entry name" value="(Trans)glycosidases"/>
    <property type="match status" value="1"/>
</dbReference>
<dbReference type="GO" id="GO:0006004">
    <property type="term" value="P:fucose metabolic process"/>
    <property type="evidence" value="ECO:0007669"/>
    <property type="project" value="TreeGrafter"/>
</dbReference>
<name>A0A9D1SJS0_9FIRM</name>
<keyword evidence="3" id="KW-0732">Signal</keyword>
<dbReference type="Proteomes" id="UP000824145">
    <property type="component" value="Unassembled WGS sequence"/>
</dbReference>
<dbReference type="SMART" id="SM00812">
    <property type="entry name" value="Alpha_L_fucos"/>
    <property type="match status" value="1"/>
</dbReference>
<evidence type="ECO:0000259" key="6">
    <source>
        <dbReference type="Pfam" id="PF01120"/>
    </source>
</evidence>
<comment type="caution">
    <text evidence="7">The sequence shown here is derived from an EMBL/GenBank/DDBJ whole genome shotgun (WGS) entry which is preliminary data.</text>
</comment>
<evidence type="ECO:0000256" key="1">
    <source>
        <dbReference type="ARBA" id="ARBA00007951"/>
    </source>
</evidence>